<evidence type="ECO:0000313" key="5">
    <source>
        <dbReference type="EMBL" id="OWK05584.1"/>
    </source>
</evidence>
<feature type="compositionally biased region" description="Polar residues" evidence="2">
    <location>
        <begin position="48"/>
        <end position="60"/>
    </location>
</feature>
<dbReference type="GO" id="GO:0008745">
    <property type="term" value="F:N-acetylmuramoyl-L-alanine amidase activity"/>
    <property type="evidence" value="ECO:0007669"/>
    <property type="project" value="InterPro"/>
</dbReference>
<dbReference type="InterPro" id="IPR006619">
    <property type="entry name" value="PGRP_domain_met/bac"/>
</dbReference>
<comment type="caution">
    <text evidence="5">The sequence shown here is derived from an EMBL/GenBank/DDBJ whole genome shotgun (WGS) entry which is preliminary data.</text>
</comment>
<evidence type="ECO:0000259" key="4">
    <source>
        <dbReference type="SMART" id="SM00701"/>
    </source>
</evidence>
<dbReference type="InterPro" id="IPR002502">
    <property type="entry name" value="Amidase_domain"/>
</dbReference>
<reference evidence="5 6" key="1">
    <citation type="journal article" date="2018" name="Mol. Genet. Genomics">
        <title>The red deer Cervus elaphus genome CerEla1.0: sequencing, annotating, genes, and chromosomes.</title>
        <authorList>
            <person name="Bana N.A."/>
            <person name="Nyiri A."/>
            <person name="Nagy J."/>
            <person name="Frank K."/>
            <person name="Nagy T."/>
            <person name="Steger V."/>
            <person name="Schiller M."/>
            <person name="Lakatos P."/>
            <person name="Sugar L."/>
            <person name="Horn P."/>
            <person name="Barta E."/>
            <person name="Orosz L."/>
        </authorList>
    </citation>
    <scope>NUCLEOTIDE SEQUENCE [LARGE SCALE GENOMIC DNA]</scope>
    <source>
        <strain evidence="5">Hungarian</strain>
    </source>
</reference>
<protein>
    <recommendedName>
        <fullName evidence="7">Peptidoglycan recognition protein 4</fullName>
    </recommendedName>
</protein>
<feature type="compositionally biased region" description="Basic and acidic residues" evidence="2">
    <location>
        <begin position="37"/>
        <end position="47"/>
    </location>
</feature>
<dbReference type="PANTHER" id="PTHR11022">
    <property type="entry name" value="PEPTIDOGLYCAN RECOGNITION PROTEIN"/>
    <property type="match status" value="1"/>
</dbReference>
<dbReference type="InterPro" id="IPR036505">
    <property type="entry name" value="Amidase/PGRP_sf"/>
</dbReference>
<dbReference type="InterPro" id="IPR015510">
    <property type="entry name" value="PGRP"/>
</dbReference>
<dbReference type="SUPFAM" id="SSF55846">
    <property type="entry name" value="N-acetylmuramoyl-L-alanine amidase-like"/>
    <property type="match status" value="2"/>
</dbReference>
<evidence type="ECO:0008006" key="7">
    <source>
        <dbReference type="Google" id="ProtNLM"/>
    </source>
</evidence>
<dbReference type="AlphaFoldDB" id="A0A212CIA6"/>
<evidence type="ECO:0000256" key="2">
    <source>
        <dbReference type="SAM" id="MobiDB-lite"/>
    </source>
</evidence>
<dbReference type="OrthoDB" id="10001926at2759"/>
<dbReference type="Gene3D" id="3.40.80.10">
    <property type="entry name" value="Peptidoglycan recognition protein-like"/>
    <property type="match status" value="2"/>
</dbReference>
<evidence type="ECO:0000256" key="1">
    <source>
        <dbReference type="ARBA" id="ARBA00007553"/>
    </source>
</evidence>
<accession>A0A212CIA6</accession>
<comment type="similarity">
    <text evidence="1">Belongs to the N-acetylmuramoyl-L-alanine amidase 2 family.</text>
</comment>
<keyword evidence="6" id="KW-1185">Reference proteome</keyword>
<evidence type="ECO:0000313" key="6">
    <source>
        <dbReference type="Proteomes" id="UP000242450"/>
    </source>
</evidence>
<dbReference type="Proteomes" id="UP000242450">
    <property type="component" value="Chromosome 20"/>
</dbReference>
<feature type="domain" description="Peptidoglycan recognition protein family" evidence="4">
    <location>
        <begin position="92"/>
        <end position="223"/>
    </location>
</feature>
<dbReference type="SMART" id="SM00644">
    <property type="entry name" value="Ami_2"/>
    <property type="match status" value="1"/>
</dbReference>
<organism evidence="5 6">
    <name type="scientific">Cervus elaphus hippelaphus</name>
    <name type="common">European red deer</name>
    <dbReference type="NCBI Taxonomy" id="46360"/>
    <lineage>
        <taxon>Eukaryota</taxon>
        <taxon>Metazoa</taxon>
        <taxon>Chordata</taxon>
        <taxon>Craniata</taxon>
        <taxon>Vertebrata</taxon>
        <taxon>Euteleostomi</taxon>
        <taxon>Mammalia</taxon>
        <taxon>Eutheria</taxon>
        <taxon>Laurasiatheria</taxon>
        <taxon>Artiodactyla</taxon>
        <taxon>Ruminantia</taxon>
        <taxon>Pecora</taxon>
        <taxon>Cervidae</taxon>
        <taxon>Cervinae</taxon>
        <taxon>Cervus</taxon>
    </lineage>
</organism>
<feature type="domain" description="N-acetylmuramoyl-L-alanine amidase" evidence="3">
    <location>
        <begin position="103"/>
        <end position="306"/>
    </location>
</feature>
<feature type="domain" description="Peptidoglycan recognition protein family" evidence="4">
    <location>
        <begin position="224"/>
        <end position="300"/>
    </location>
</feature>
<sequence>MECSFTGDSSWDKTQDKHQFEGLQDLLGNISQLIEKDKRGLSGEEKASSCSPSAATTGQNWPRLARVAQGPEVAIVEQGVPRDTCMSPAGVSTMVSRKQWGADAVGCSAQLALPVGFLITHHVPGLECHNQTSCSQRLRELQGHHVRNGWCDIAYNFLVGDDGGVYEGVGWNVQGVHTQGYNNISLGLAFFGTSKGHSPSPAALSAMEGLISSAVRKGHLSPVFLVGQDGIIYEGVGWSVQGSHTPGYNDIALGLAFMGTFSGSPPNAAALEAAQNLIQCSVVKGHLVPNYLLLGHSDVTNVQSPGRALYNIIKTWPHFRH</sequence>
<proteinExistence type="inferred from homology"/>
<dbReference type="EMBL" id="MKHE01000020">
    <property type="protein sequence ID" value="OWK05584.1"/>
    <property type="molecule type" value="Genomic_DNA"/>
</dbReference>
<gene>
    <name evidence="5" type="ORF">Celaphus_00001999</name>
</gene>
<name>A0A212CIA6_CEREH</name>
<feature type="region of interest" description="Disordered" evidence="2">
    <location>
        <begin position="37"/>
        <end position="60"/>
    </location>
</feature>
<dbReference type="Pfam" id="PF01510">
    <property type="entry name" value="Amidase_2"/>
    <property type="match status" value="2"/>
</dbReference>
<dbReference type="PANTHER" id="PTHR11022:SF40">
    <property type="entry name" value="PEPTIDOGLYCAN RECOGNITION PROTEIN 4"/>
    <property type="match status" value="1"/>
</dbReference>
<evidence type="ECO:0000259" key="3">
    <source>
        <dbReference type="SMART" id="SM00644"/>
    </source>
</evidence>
<dbReference type="SMART" id="SM00701">
    <property type="entry name" value="PGRP"/>
    <property type="match status" value="2"/>
</dbReference>
<dbReference type="GO" id="GO:0009253">
    <property type="term" value="P:peptidoglycan catabolic process"/>
    <property type="evidence" value="ECO:0007669"/>
    <property type="project" value="InterPro"/>
</dbReference>
<dbReference type="CDD" id="cd06583">
    <property type="entry name" value="PGRP"/>
    <property type="match status" value="1"/>
</dbReference>
<dbReference type="GO" id="GO:0008270">
    <property type="term" value="F:zinc ion binding"/>
    <property type="evidence" value="ECO:0007669"/>
    <property type="project" value="InterPro"/>
</dbReference>